<dbReference type="InterPro" id="IPR002048">
    <property type="entry name" value="EF_hand_dom"/>
</dbReference>
<dbReference type="GO" id="GO:0005509">
    <property type="term" value="F:calcium ion binding"/>
    <property type="evidence" value="ECO:0007669"/>
    <property type="project" value="InterPro"/>
</dbReference>
<proteinExistence type="predicted"/>
<dbReference type="AlphaFoldDB" id="A0A9W7G9U2"/>
<dbReference type="Proteomes" id="UP001165065">
    <property type="component" value="Unassembled WGS sequence"/>
</dbReference>
<dbReference type="SUPFAM" id="SSF47473">
    <property type="entry name" value="EF-hand"/>
    <property type="match status" value="1"/>
</dbReference>
<reference evidence="3" key="1">
    <citation type="journal article" date="2023" name="Commun. Biol.">
        <title>Genome analysis of Parmales, the sister group of diatoms, reveals the evolutionary specialization of diatoms from phago-mixotrophs to photoautotrophs.</title>
        <authorList>
            <person name="Ban H."/>
            <person name="Sato S."/>
            <person name="Yoshikawa S."/>
            <person name="Yamada K."/>
            <person name="Nakamura Y."/>
            <person name="Ichinomiya M."/>
            <person name="Sato N."/>
            <person name="Blanc-Mathieu R."/>
            <person name="Endo H."/>
            <person name="Kuwata A."/>
            <person name="Ogata H."/>
        </authorList>
    </citation>
    <scope>NUCLEOTIDE SEQUENCE [LARGE SCALE GENOMIC DNA]</scope>
</reference>
<protein>
    <recommendedName>
        <fullName evidence="1">EF-hand domain-containing protein</fullName>
    </recommendedName>
</protein>
<evidence type="ECO:0000259" key="1">
    <source>
        <dbReference type="Pfam" id="PF13833"/>
    </source>
</evidence>
<dbReference type="OrthoDB" id="26525at2759"/>
<keyword evidence="3" id="KW-1185">Reference proteome</keyword>
<dbReference type="Gene3D" id="1.10.238.10">
    <property type="entry name" value="EF-hand"/>
    <property type="match status" value="1"/>
</dbReference>
<name>A0A9W7G9U2_9STRA</name>
<evidence type="ECO:0000313" key="3">
    <source>
        <dbReference type="Proteomes" id="UP001165065"/>
    </source>
</evidence>
<dbReference type="Pfam" id="PF13833">
    <property type="entry name" value="EF-hand_8"/>
    <property type="match status" value="1"/>
</dbReference>
<evidence type="ECO:0000313" key="2">
    <source>
        <dbReference type="EMBL" id="GMI37764.1"/>
    </source>
</evidence>
<dbReference type="InterPro" id="IPR011992">
    <property type="entry name" value="EF-hand-dom_pair"/>
</dbReference>
<feature type="domain" description="EF-hand" evidence="1">
    <location>
        <begin position="102"/>
        <end position="137"/>
    </location>
</feature>
<comment type="caution">
    <text evidence="2">The sequence shown here is derived from an EMBL/GenBank/DDBJ whole genome shotgun (WGS) entry which is preliminary data.</text>
</comment>
<sequence>MTTSEGESKQEGSMITSSELRELRRVYEFFCNLADKVKITDLLDPAEERLKLLNGPEMAEEDPETKEVEIKDLECDIEKYKALLDEIKDRDQQVIRPQDVAAMLKKLGKKTSKRDVLEMIWEADEKLDGVIDWDEMCLNFQRNIHDKTGLEPSSFYNLVQFEIYDANNNGRVSIDECMNMLYARYGREVMESKISLLFSTGGKAIKEEGKEGGEINFTSYVEAVEKTQMELFNASELGRTIADKKKRKVDPNRKK</sequence>
<accession>A0A9W7G9U2</accession>
<organism evidence="2 3">
    <name type="scientific">Triparma columacea</name>
    <dbReference type="NCBI Taxonomy" id="722753"/>
    <lineage>
        <taxon>Eukaryota</taxon>
        <taxon>Sar</taxon>
        <taxon>Stramenopiles</taxon>
        <taxon>Ochrophyta</taxon>
        <taxon>Bolidophyceae</taxon>
        <taxon>Parmales</taxon>
        <taxon>Triparmaceae</taxon>
        <taxon>Triparma</taxon>
    </lineage>
</organism>
<gene>
    <name evidence="2" type="ORF">TrCOL_g8573</name>
</gene>
<dbReference type="EMBL" id="BRYA01001016">
    <property type="protein sequence ID" value="GMI37764.1"/>
    <property type="molecule type" value="Genomic_DNA"/>
</dbReference>